<dbReference type="InterPro" id="IPR029063">
    <property type="entry name" value="SAM-dependent_MTases_sf"/>
</dbReference>
<keyword evidence="1" id="KW-0808">Transferase</keyword>
<dbReference type="GO" id="GO:0032259">
    <property type="term" value="P:methylation"/>
    <property type="evidence" value="ECO:0007669"/>
    <property type="project" value="UniProtKB-KW"/>
</dbReference>
<dbReference type="InterPro" id="IPR008884">
    <property type="entry name" value="TylF_MeTrfase"/>
</dbReference>
<dbReference type="AlphaFoldDB" id="A0A347ZU89"/>
<accession>A0A347ZU89</accession>
<dbReference type="PANTHER" id="PTHR40036:SF1">
    <property type="entry name" value="MACROCIN O-METHYLTRANSFERASE"/>
    <property type="match status" value="1"/>
</dbReference>
<protein>
    <submittedName>
        <fullName evidence="1">Macrocin-O-methyltransferase TylF</fullName>
    </submittedName>
</protein>
<dbReference type="Pfam" id="PF05711">
    <property type="entry name" value="TylF"/>
    <property type="match status" value="1"/>
</dbReference>
<dbReference type="Proteomes" id="UP000256388">
    <property type="component" value="Unassembled WGS sequence"/>
</dbReference>
<dbReference type="EMBL" id="QUMS01000001">
    <property type="protein sequence ID" value="REG10547.1"/>
    <property type="molecule type" value="Genomic_DNA"/>
</dbReference>
<dbReference type="RefSeq" id="WP_116223718.1">
    <property type="nucleotide sequence ID" value="NZ_AP018437.1"/>
</dbReference>
<keyword evidence="1" id="KW-0489">Methyltransferase</keyword>
<proteinExistence type="predicted"/>
<name>A0A347ZU89_9CHLR</name>
<dbReference type="GO" id="GO:0008168">
    <property type="term" value="F:methyltransferase activity"/>
    <property type="evidence" value="ECO:0007669"/>
    <property type="project" value="UniProtKB-KW"/>
</dbReference>
<evidence type="ECO:0000313" key="2">
    <source>
        <dbReference type="Proteomes" id="UP000256388"/>
    </source>
</evidence>
<reference evidence="1 2" key="1">
    <citation type="submission" date="2018-08" db="EMBL/GenBank/DDBJ databases">
        <title>Genomic Encyclopedia of Type Strains, Phase IV (KMG-IV): sequencing the most valuable type-strain genomes for metagenomic binning, comparative biology and taxonomic classification.</title>
        <authorList>
            <person name="Goeker M."/>
        </authorList>
    </citation>
    <scope>NUCLEOTIDE SEQUENCE [LARGE SCALE GENOMIC DNA]</scope>
    <source>
        <strain evidence="1 2">DSM 23923</strain>
    </source>
</reference>
<comment type="caution">
    <text evidence="1">The sequence shown here is derived from an EMBL/GenBank/DDBJ whole genome shotgun (WGS) entry which is preliminary data.</text>
</comment>
<keyword evidence="2" id="KW-1185">Reference proteome</keyword>
<dbReference type="OrthoDB" id="145664at2"/>
<organism evidence="1 2">
    <name type="scientific">Pelolinea submarina</name>
    <dbReference type="NCBI Taxonomy" id="913107"/>
    <lineage>
        <taxon>Bacteria</taxon>
        <taxon>Bacillati</taxon>
        <taxon>Chloroflexota</taxon>
        <taxon>Anaerolineae</taxon>
        <taxon>Anaerolineales</taxon>
        <taxon>Anaerolineaceae</taxon>
        <taxon>Pelolinea</taxon>
    </lineage>
</organism>
<dbReference type="PANTHER" id="PTHR40036">
    <property type="entry name" value="MACROCIN O-METHYLTRANSFERASE"/>
    <property type="match status" value="1"/>
</dbReference>
<dbReference type="Gene3D" id="3.40.50.150">
    <property type="entry name" value="Vaccinia Virus protein VP39"/>
    <property type="match status" value="1"/>
</dbReference>
<sequence>MKKIIRSLFNRLGYEIIKSAEGLPSRQVLFSNFSSLASAFERLFQQTEGVNLNKMASRSVLLARLRGTPPAEAYFIINALFQTQTVNGDVCEFGVAQGETSALIANEIIAGGKKLHLFDSFQGLSNPTLEDTLKDDIFSLGQMNAYKGTMSFQKSWVVSRLRAVNFPLNRYILHEGFIEDVFKANIDLPQKVSFAYIDFDLFAPIKSTLEFLITRTDQGAIIIVDDYDFFSTGVKKAVDEFVLANPQFQIQIPHNDFGHFAILKKTNL</sequence>
<evidence type="ECO:0000313" key="1">
    <source>
        <dbReference type="EMBL" id="REG10547.1"/>
    </source>
</evidence>
<gene>
    <name evidence="1" type="ORF">DFR64_0406</name>
</gene>